<organism evidence="1 2">
    <name type="scientific">Paramuricea clavata</name>
    <name type="common">Red gorgonian</name>
    <name type="synonym">Violescent sea-whip</name>
    <dbReference type="NCBI Taxonomy" id="317549"/>
    <lineage>
        <taxon>Eukaryota</taxon>
        <taxon>Metazoa</taxon>
        <taxon>Cnidaria</taxon>
        <taxon>Anthozoa</taxon>
        <taxon>Octocorallia</taxon>
        <taxon>Malacalcyonacea</taxon>
        <taxon>Plexauridae</taxon>
        <taxon>Paramuricea</taxon>
    </lineage>
</organism>
<proteinExistence type="predicted"/>
<protein>
    <submittedName>
        <fullName evidence="1">Uncharacterized protein</fullName>
    </submittedName>
</protein>
<evidence type="ECO:0000313" key="2">
    <source>
        <dbReference type="Proteomes" id="UP001152795"/>
    </source>
</evidence>
<sequence length="163" mass="18739">MLRLKKVETLTAGKLFEAACLKARTDILVHLQGTGRDLPAMEPWYHHSCYMDLTRFLSKPEKNLEVSCHYMKAYEKFCKTVVVPQILKDKHILLLKSLTESFVKMLTYDTRMGYIVYSGAISSADLVKDHVGQMSTDYSSEEDEPDNKPDEQSQLHYAPMQSR</sequence>
<dbReference type="Proteomes" id="UP001152795">
    <property type="component" value="Unassembled WGS sequence"/>
</dbReference>
<gene>
    <name evidence="1" type="ORF">PACLA_8A010555</name>
</gene>
<accession>A0A7D9ICA6</accession>
<dbReference type="AlphaFoldDB" id="A0A7D9ICA6"/>
<reference evidence="1" key="1">
    <citation type="submission" date="2020-04" db="EMBL/GenBank/DDBJ databases">
        <authorList>
            <person name="Alioto T."/>
            <person name="Alioto T."/>
            <person name="Gomez Garrido J."/>
        </authorList>
    </citation>
    <scope>NUCLEOTIDE SEQUENCE</scope>
    <source>
        <strain evidence="1">A484AB</strain>
    </source>
</reference>
<keyword evidence="2" id="KW-1185">Reference proteome</keyword>
<evidence type="ECO:0000313" key="1">
    <source>
        <dbReference type="EMBL" id="CAB4002697.1"/>
    </source>
</evidence>
<name>A0A7D9ICA6_PARCT</name>
<comment type="caution">
    <text evidence="1">The sequence shown here is derived from an EMBL/GenBank/DDBJ whole genome shotgun (WGS) entry which is preliminary data.</text>
</comment>
<dbReference type="EMBL" id="CACRXK020004425">
    <property type="protein sequence ID" value="CAB4002697.1"/>
    <property type="molecule type" value="Genomic_DNA"/>
</dbReference>